<dbReference type="Proteomes" id="UP000887565">
    <property type="component" value="Unplaced"/>
</dbReference>
<proteinExistence type="predicted"/>
<dbReference type="WBParaSite" id="nRc.2.0.1.t12055-RA">
    <property type="protein sequence ID" value="nRc.2.0.1.t12055-RA"/>
    <property type="gene ID" value="nRc.2.0.1.g12055"/>
</dbReference>
<reference evidence="2" key="1">
    <citation type="submission" date="2022-11" db="UniProtKB">
        <authorList>
            <consortium name="WormBaseParasite"/>
        </authorList>
    </citation>
    <scope>IDENTIFICATION</scope>
</reference>
<protein>
    <submittedName>
        <fullName evidence="2">Uncharacterized protein</fullName>
    </submittedName>
</protein>
<accession>A0A915ICZ5</accession>
<name>A0A915ICZ5_ROMCU</name>
<evidence type="ECO:0000313" key="1">
    <source>
        <dbReference type="Proteomes" id="UP000887565"/>
    </source>
</evidence>
<sequence length="87" mass="10094">MEKERDQMGTMDKHKGQIISLQDLVIFCDNLEKVLKIQDELFKQWLQNHHCLAINKTELPNQDTMDTVEDTISTVNTTDYLPGIFAI</sequence>
<keyword evidence="1" id="KW-1185">Reference proteome</keyword>
<dbReference type="AlphaFoldDB" id="A0A915ICZ5"/>
<evidence type="ECO:0000313" key="2">
    <source>
        <dbReference type="WBParaSite" id="nRc.2.0.1.t12055-RA"/>
    </source>
</evidence>
<organism evidence="1 2">
    <name type="scientific">Romanomermis culicivorax</name>
    <name type="common">Nematode worm</name>
    <dbReference type="NCBI Taxonomy" id="13658"/>
    <lineage>
        <taxon>Eukaryota</taxon>
        <taxon>Metazoa</taxon>
        <taxon>Ecdysozoa</taxon>
        <taxon>Nematoda</taxon>
        <taxon>Enoplea</taxon>
        <taxon>Dorylaimia</taxon>
        <taxon>Mermithida</taxon>
        <taxon>Mermithoidea</taxon>
        <taxon>Mermithidae</taxon>
        <taxon>Romanomermis</taxon>
    </lineage>
</organism>